<protein>
    <submittedName>
        <fullName evidence="1">Uncharacterized protein</fullName>
    </submittedName>
</protein>
<dbReference type="EMBL" id="GBXM01105491">
    <property type="protein sequence ID" value="JAH03086.1"/>
    <property type="molecule type" value="Transcribed_RNA"/>
</dbReference>
<evidence type="ECO:0000313" key="1">
    <source>
        <dbReference type="EMBL" id="JAH03086.1"/>
    </source>
</evidence>
<reference evidence="1" key="1">
    <citation type="submission" date="2014-11" db="EMBL/GenBank/DDBJ databases">
        <authorList>
            <person name="Amaro Gonzalez C."/>
        </authorList>
    </citation>
    <scope>NUCLEOTIDE SEQUENCE</scope>
</reference>
<accession>A0A0E9PEM8</accession>
<organism evidence="1">
    <name type="scientific">Anguilla anguilla</name>
    <name type="common">European freshwater eel</name>
    <name type="synonym">Muraena anguilla</name>
    <dbReference type="NCBI Taxonomy" id="7936"/>
    <lineage>
        <taxon>Eukaryota</taxon>
        <taxon>Metazoa</taxon>
        <taxon>Chordata</taxon>
        <taxon>Craniata</taxon>
        <taxon>Vertebrata</taxon>
        <taxon>Euteleostomi</taxon>
        <taxon>Actinopterygii</taxon>
        <taxon>Neopterygii</taxon>
        <taxon>Teleostei</taxon>
        <taxon>Anguilliformes</taxon>
        <taxon>Anguillidae</taxon>
        <taxon>Anguilla</taxon>
    </lineage>
</organism>
<reference evidence="1" key="2">
    <citation type="journal article" date="2015" name="Fish Shellfish Immunol.">
        <title>Early steps in the European eel (Anguilla anguilla)-Vibrio vulnificus interaction in the gills: Role of the RtxA13 toxin.</title>
        <authorList>
            <person name="Callol A."/>
            <person name="Pajuelo D."/>
            <person name="Ebbesson L."/>
            <person name="Teles M."/>
            <person name="MacKenzie S."/>
            <person name="Amaro C."/>
        </authorList>
    </citation>
    <scope>NUCLEOTIDE SEQUENCE</scope>
</reference>
<proteinExistence type="predicted"/>
<sequence>MEILVLVETTGL</sequence>
<name>A0A0E9PEM8_ANGAN</name>